<sequence>MTHIIALDWGTTSLRAWRLDREGHITETRNQGRGITAVPNGRFDEELHRMVGDWMAAYPEARLIACGMIGSKNGWREVPYAPCPAHAEALAAGITSLETSGERELLLVPGVRFESQARTDVMRGEETQVLGALADNASGLVVLPGTHAKWAHVKNGSVTDFSTYLTGELFSAVKTATLIGTMVGAPVSEALFSRAVGEALTGESGMLNPLFALRSDVLNGRYPESEVADRLSGLLIGAELKEAFQRYGTPSALTLVGGDSLCRLYELAFETAGIQVTRCGEEAAARGLYRLATLRERSRS</sequence>
<gene>
    <name evidence="1" type="ORF">SAMN05216233_11885</name>
</gene>
<keyword evidence="2" id="KW-1185">Reference proteome</keyword>
<reference evidence="1 2" key="1">
    <citation type="submission" date="2016-10" db="EMBL/GenBank/DDBJ databases">
        <authorList>
            <person name="de Groot N.N."/>
        </authorList>
    </citation>
    <scope>NUCLEOTIDE SEQUENCE [LARGE SCALE GENOMIC DNA]</scope>
    <source>
        <strain evidence="1 2">AA1</strain>
    </source>
</reference>
<dbReference type="STRING" id="419481.SAMN05216233_11885"/>
<name>A0A1G5IAG4_9BACT</name>
<dbReference type="InterPro" id="IPR007729">
    <property type="entry name" value="DGOK"/>
</dbReference>
<dbReference type="InterPro" id="IPR042258">
    <property type="entry name" value="DGOK_N"/>
</dbReference>
<dbReference type="AlphaFoldDB" id="A0A1G5IAG4"/>
<dbReference type="GO" id="GO:0008671">
    <property type="term" value="F:2-dehydro-3-deoxygalactonokinase activity"/>
    <property type="evidence" value="ECO:0007669"/>
    <property type="project" value="InterPro"/>
</dbReference>
<dbReference type="InterPro" id="IPR043129">
    <property type="entry name" value="ATPase_NBD"/>
</dbReference>
<evidence type="ECO:0000313" key="2">
    <source>
        <dbReference type="Proteomes" id="UP000198870"/>
    </source>
</evidence>
<dbReference type="OrthoDB" id="256574at2"/>
<organism evidence="1 2">
    <name type="scientific">Desulfoluna spongiiphila</name>
    <dbReference type="NCBI Taxonomy" id="419481"/>
    <lineage>
        <taxon>Bacteria</taxon>
        <taxon>Pseudomonadati</taxon>
        <taxon>Thermodesulfobacteriota</taxon>
        <taxon>Desulfobacteria</taxon>
        <taxon>Desulfobacterales</taxon>
        <taxon>Desulfolunaceae</taxon>
        <taxon>Desulfoluna</taxon>
    </lineage>
</organism>
<accession>A0A1G5IAG4</accession>
<evidence type="ECO:0000313" key="1">
    <source>
        <dbReference type="EMBL" id="SCY72650.1"/>
    </source>
</evidence>
<dbReference type="SUPFAM" id="SSF53067">
    <property type="entry name" value="Actin-like ATPase domain"/>
    <property type="match status" value="1"/>
</dbReference>
<dbReference type="EMBL" id="FMUX01000018">
    <property type="protein sequence ID" value="SCY72650.1"/>
    <property type="molecule type" value="Genomic_DNA"/>
</dbReference>
<dbReference type="Gene3D" id="3.30.420.310">
    <property type="entry name" value="2-keto-3-deoxy-galactonokinase, C-terminal domain"/>
    <property type="match status" value="1"/>
</dbReference>
<proteinExistence type="predicted"/>
<dbReference type="RefSeq" id="WP_092213516.1">
    <property type="nucleotide sequence ID" value="NZ_FMUX01000018.1"/>
</dbReference>
<dbReference type="Pfam" id="PF05035">
    <property type="entry name" value="DGOK"/>
    <property type="match status" value="1"/>
</dbReference>
<dbReference type="GO" id="GO:0034194">
    <property type="term" value="P:D-galactonate catabolic process"/>
    <property type="evidence" value="ECO:0007669"/>
    <property type="project" value="InterPro"/>
</dbReference>
<dbReference type="Gene3D" id="3.30.420.300">
    <property type="entry name" value="2-keto-3-deoxy-galactonokinase, substrate binding domain"/>
    <property type="match status" value="1"/>
</dbReference>
<dbReference type="InterPro" id="IPR042257">
    <property type="entry name" value="DGOK_C"/>
</dbReference>
<dbReference type="Proteomes" id="UP000198870">
    <property type="component" value="Unassembled WGS sequence"/>
</dbReference>
<keyword evidence="1" id="KW-0808">Transferase</keyword>
<protein>
    <submittedName>
        <fullName evidence="1">2-keto-3-deoxygalactonate kinase</fullName>
    </submittedName>
</protein>
<keyword evidence="1" id="KW-0418">Kinase</keyword>